<keyword evidence="1" id="KW-1133">Transmembrane helix</keyword>
<sequence>MGLINRLSAISRRLGLWLLAAGITLAVLFVAVLIYQLSVYQPEPPTVANCQAIQTEITSDNGAQVYVYQCQRGDNAEWQGYEVWLQKLLDEEWQRLATSPLANGCIGIELDERELVIQYSQSRSDISVASSSFVYDLADGGAATRSVATRQLDRCTLEAAGNND</sequence>
<gene>
    <name evidence="2" type="ORF">IDAT_02570</name>
</gene>
<organism evidence="2 3">
    <name type="scientific">Pseudidiomarina atlantica</name>
    <dbReference type="NCBI Taxonomy" id="1517416"/>
    <lineage>
        <taxon>Bacteria</taxon>
        <taxon>Pseudomonadati</taxon>
        <taxon>Pseudomonadota</taxon>
        <taxon>Gammaproteobacteria</taxon>
        <taxon>Alteromonadales</taxon>
        <taxon>Idiomarinaceae</taxon>
        <taxon>Pseudidiomarina</taxon>
    </lineage>
</organism>
<keyword evidence="1" id="KW-0472">Membrane</keyword>
<evidence type="ECO:0000313" key="2">
    <source>
        <dbReference type="EMBL" id="KFZ29985.1"/>
    </source>
</evidence>
<comment type="caution">
    <text evidence="2">The sequence shown here is derived from an EMBL/GenBank/DDBJ whole genome shotgun (WGS) entry which is preliminary data.</text>
</comment>
<protein>
    <submittedName>
        <fullName evidence="2">Uncharacterized protein</fullName>
    </submittedName>
</protein>
<dbReference type="EMBL" id="JPIN01000001">
    <property type="protein sequence ID" value="KFZ29985.1"/>
    <property type="molecule type" value="Genomic_DNA"/>
</dbReference>
<dbReference type="eggNOG" id="ENOG5031ICH">
    <property type="taxonomic scope" value="Bacteria"/>
</dbReference>
<dbReference type="OrthoDB" id="6238509at2"/>
<keyword evidence="3" id="KW-1185">Reference proteome</keyword>
<evidence type="ECO:0000256" key="1">
    <source>
        <dbReference type="SAM" id="Phobius"/>
    </source>
</evidence>
<keyword evidence="1" id="KW-0812">Transmembrane</keyword>
<evidence type="ECO:0000313" key="3">
    <source>
        <dbReference type="Proteomes" id="UP000053718"/>
    </source>
</evidence>
<proteinExistence type="predicted"/>
<reference evidence="2 3" key="1">
    <citation type="submission" date="2014-06" db="EMBL/GenBank/DDBJ databases">
        <title>Draft genome sequence of Idiomarina sp. MCCC 1A10513.</title>
        <authorList>
            <person name="Du J."/>
            <person name="Lai Q."/>
            <person name="Shao Z."/>
        </authorList>
    </citation>
    <scope>NUCLEOTIDE SEQUENCE [LARGE SCALE GENOMIC DNA]</scope>
    <source>
        <strain evidence="2 3">MCCC 1A10513</strain>
    </source>
</reference>
<name>A0A094IQL5_9GAMM</name>
<feature type="transmembrane region" description="Helical" evidence="1">
    <location>
        <begin position="14"/>
        <end position="35"/>
    </location>
</feature>
<dbReference type="Proteomes" id="UP000053718">
    <property type="component" value="Unassembled WGS sequence"/>
</dbReference>
<dbReference type="RefSeq" id="WP_034730020.1">
    <property type="nucleotide sequence ID" value="NZ_JPIN01000001.1"/>
</dbReference>
<accession>A0A094IQL5</accession>
<dbReference type="STRING" id="1517416.IDAT_02570"/>
<dbReference type="AlphaFoldDB" id="A0A094IQL5"/>